<dbReference type="InParanoid" id="A0A1S3J457"/>
<dbReference type="OrthoDB" id="6288248at2759"/>
<dbReference type="GO" id="GO:0031514">
    <property type="term" value="C:motile cilium"/>
    <property type="evidence" value="ECO:0007669"/>
    <property type="project" value="UniProtKB-SubCell"/>
</dbReference>
<sequence>MTEVEGKVHSNKEPDTDSVDQELDWLIEKEEQENHISTEAPSPENEKDNLNTDPHSHKQESDDEDYRPTDDQRAAMAQLEQMRQDLEDDEDDGLGDLPDPPEYNVTERLKQLNKELADEPSPEESTRHHKVVFKDDPVEFVAPPPDDYNSDDEGEDSKDYGASGDSETDDLGVEKLRIGDSSDNDDSSMKDGRGDEVDGHSSSLDGEENSQDNGERKNKVLIERNGKFIMVDADDVEASELEGDSYDAHDDSSEINQSEQSQEDVQPTSSSSSESNNTSVQPNPPENPRPATASGVVRRSGVKPATTSPRAQSAGAYSSSRSNFHYNSPYGLSPAQWELKSQREKALAERQKKEKEQKDKEEAEKKKENDEAFEAWLSNKKREESARRKSTPTKKQLDEEDKKNKEEVSADARMKKEADEAYTGWLKKKKEEFKTQKRLETREEKETQEGYYLSPREECDKAFRAWLRKKNAEARMVNQAYRQRTRMHQLLARKSRKSQQLAKAINAAQAYRYVDYYGYRF</sequence>
<feature type="compositionally biased region" description="Basic and acidic residues" evidence="14">
    <location>
        <begin position="105"/>
        <end position="117"/>
    </location>
</feature>
<dbReference type="Proteomes" id="UP000085678">
    <property type="component" value="Unplaced"/>
</dbReference>
<keyword evidence="7" id="KW-0493">Microtubule</keyword>
<dbReference type="RefSeq" id="XP_013404624.1">
    <property type="nucleotide sequence ID" value="XM_013549170.1"/>
</dbReference>
<keyword evidence="12" id="KW-0966">Cell projection</keyword>
<feature type="compositionally biased region" description="Polar residues" evidence="14">
    <location>
        <begin position="305"/>
        <end position="326"/>
    </location>
</feature>
<evidence type="ECO:0000256" key="3">
    <source>
        <dbReference type="ARBA" id="ARBA00004245"/>
    </source>
</evidence>
<keyword evidence="6" id="KW-0963">Cytoplasm</keyword>
<keyword evidence="11" id="KW-0206">Cytoskeleton</keyword>
<reference evidence="16" key="1">
    <citation type="submission" date="2025-08" db="UniProtKB">
        <authorList>
            <consortium name="RefSeq"/>
        </authorList>
    </citation>
    <scope>IDENTIFICATION</scope>
    <source>
        <tissue evidence="16">Gonads</tissue>
    </source>
</reference>
<name>A0A1S3J457_LINAN</name>
<keyword evidence="8" id="KW-0282">Flagellum</keyword>
<dbReference type="STRING" id="7574.A0A1S3J457"/>
<feature type="compositionally biased region" description="Low complexity" evidence="14">
    <location>
        <begin position="254"/>
        <end position="281"/>
    </location>
</feature>
<evidence type="ECO:0000313" key="16">
    <source>
        <dbReference type="RefSeq" id="XP_013404624.1"/>
    </source>
</evidence>
<comment type="similarity">
    <text evidence="4">Belongs to the CCDC181 family.</text>
</comment>
<comment type="subunit">
    <text evidence="13">Homodimer. Interacts with HOOK1. Interacts with HOOK2. Interacts with HOOK3.</text>
</comment>
<dbReference type="GeneID" id="106169640"/>
<evidence type="ECO:0000256" key="8">
    <source>
        <dbReference type="ARBA" id="ARBA00022846"/>
    </source>
</evidence>
<protein>
    <recommendedName>
        <fullName evidence="5">Coiled-coil domain-containing protein 181</fullName>
    </recommendedName>
</protein>
<evidence type="ECO:0000256" key="9">
    <source>
        <dbReference type="ARBA" id="ARBA00023054"/>
    </source>
</evidence>
<evidence type="ECO:0000256" key="14">
    <source>
        <dbReference type="SAM" id="MobiDB-lite"/>
    </source>
</evidence>
<proteinExistence type="inferred from homology"/>
<feature type="compositionally biased region" description="Basic and acidic residues" evidence="14">
    <location>
        <begin position="395"/>
        <end position="415"/>
    </location>
</feature>
<evidence type="ECO:0000256" key="12">
    <source>
        <dbReference type="ARBA" id="ARBA00023273"/>
    </source>
</evidence>
<feature type="compositionally biased region" description="Basic and acidic residues" evidence="14">
    <location>
        <begin position="340"/>
        <end position="370"/>
    </location>
</feature>
<dbReference type="PANTHER" id="PTHR14320">
    <property type="entry name" value="COILED-COIL DOMAIN-CONTAINING PROTEIN 181"/>
    <property type="match status" value="1"/>
</dbReference>
<feature type="compositionally biased region" description="Basic and acidic residues" evidence="14">
    <location>
        <begin position="187"/>
        <end position="199"/>
    </location>
</feature>
<evidence type="ECO:0000256" key="2">
    <source>
        <dbReference type="ARBA" id="ARBA00004230"/>
    </source>
</evidence>
<comment type="subcellular location">
    <subcellularLocation>
        <location evidence="2">Cell projection</location>
        <location evidence="2">Cilium</location>
        <location evidence="2">Flagellum</location>
    </subcellularLocation>
    <subcellularLocation>
        <location evidence="3">Cytoplasm</location>
        <location evidence="3">Cytoskeleton</location>
    </subcellularLocation>
</comment>
<gene>
    <name evidence="16" type="primary">LOC106169640</name>
</gene>
<dbReference type="GO" id="GO:0005874">
    <property type="term" value="C:microtubule"/>
    <property type="evidence" value="ECO:0007669"/>
    <property type="project" value="UniProtKB-KW"/>
</dbReference>
<evidence type="ECO:0000256" key="7">
    <source>
        <dbReference type="ARBA" id="ARBA00022701"/>
    </source>
</evidence>
<dbReference type="KEGG" id="lak:106169640"/>
<keyword evidence="15" id="KW-1185">Reference proteome</keyword>
<keyword evidence="9" id="KW-0175">Coiled coil</keyword>
<dbReference type="PANTHER" id="PTHR14320:SF2">
    <property type="entry name" value="COILED-COIL DOMAIN-CONTAINING PROTEIN 181"/>
    <property type="match status" value="1"/>
</dbReference>
<feature type="region of interest" description="Disordered" evidence="14">
    <location>
        <begin position="1"/>
        <end position="415"/>
    </location>
</feature>
<feature type="compositionally biased region" description="Basic and acidic residues" evidence="14">
    <location>
        <begin position="1"/>
        <end position="15"/>
    </location>
</feature>
<evidence type="ECO:0000256" key="4">
    <source>
        <dbReference type="ARBA" id="ARBA00005737"/>
    </source>
</evidence>
<comment type="function">
    <text evidence="1">Microtubule-binding protein that localizes to the microtubular manchette of elongating spermatids.</text>
</comment>
<organism evidence="15 16">
    <name type="scientific">Lingula anatina</name>
    <name type="common">Brachiopod</name>
    <name type="synonym">Lingula unguis</name>
    <dbReference type="NCBI Taxonomy" id="7574"/>
    <lineage>
        <taxon>Eukaryota</taxon>
        <taxon>Metazoa</taxon>
        <taxon>Spiralia</taxon>
        <taxon>Lophotrochozoa</taxon>
        <taxon>Brachiopoda</taxon>
        <taxon>Linguliformea</taxon>
        <taxon>Lingulata</taxon>
        <taxon>Lingulida</taxon>
        <taxon>Linguloidea</taxon>
        <taxon>Lingulidae</taxon>
        <taxon>Lingula</taxon>
    </lineage>
</organism>
<dbReference type="InterPro" id="IPR026687">
    <property type="entry name" value="CCDC181"/>
</dbReference>
<dbReference type="AlphaFoldDB" id="A0A1S3J457"/>
<evidence type="ECO:0000256" key="11">
    <source>
        <dbReference type="ARBA" id="ARBA00023212"/>
    </source>
</evidence>
<evidence type="ECO:0000256" key="5">
    <source>
        <dbReference type="ARBA" id="ARBA00022306"/>
    </source>
</evidence>
<evidence type="ECO:0000313" key="15">
    <source>
        <dbReference type="Proteomes" id="UP000085678"/>
    </source>
</evidence>
<keyword evidence="10" id="KW-0969">Cilium</keyword>
<feature type="compositionally biased region" description="Acidic residues" evidence="14">
    <location>
        <begin position="232"/>
        <end position="245"/>
    </location>
</feature>
<feature type="compositionally biased region" description="Basic and acidic residues" evidence="14">
    <location>
        <begin position="44"/>
        <end position="73"/>
    </location>
</feature>
<evidence type="ECO:0000256" key="1">
    <source>
        <dbReference type="ARBA" id="ARBA00002213"/>
    </source>
</evidence>
<feature type="compositionally biased region" description="Acidic residues" evidence="14">
    <location>
        <begin position="16"/>
        <end position="25"/>
    </location>
</feature>
<feature type="compositionally biased region" description="Basic and acidic residues" evidence="14">
    <location>
        <begin position="26"/>
        <end position="36"/>
    </location>
</feature>
<feature type="compositionally biased region" description="Basic and acidic residues" evidence="14">
    <location>
        <begin position="213"/>
        <end position="226"/>
    </location>
</feature>
<evidence type="ECO:0000256" key="10">
    <source>
        <dbReference type="ARBA" id="ARBA00023069"/>
    </source>
</evidence>
<dbReference type="GO" id="GO:0008017">
    <property type="term" value="F:microtubule binding"/>
    <property type="evidence" value="ECO:0007669"/>
    <property type="project" value="InterPro"/>
</dbReference>
<accession>A0A1S3J457</accession>
<evidence type="ECO:0000256" key="13">
    <source>
        <dbReference type="ARBA" id="ARBA00047162"/>
    </source>
</evidence>
<evidence type="ECO:0000256" key="6">
    <source>
        <dbReference type="ARBA" id="ARBA00022490"/>
    </source>
</evidence>